<comment type="similarity">
    <text evidence="4 17">Belongs to the RAD18 family.</text>
</comment>
<keyword evidence="13 17" id="KW-0238">DNA-binding</keyword>
<dbReference type="PANTHER" id="PTHR14134:SF2">
    <property type="entry name" value="E3 UBIQUITIN-PROTEIN LIGASE RAD18"/>
    <property type="match status" value="1"/>
</dbReference>
<dbReference type="FunFam" id="3.30.40.10:FF:000172">
    <property type="entry name" value="E3 ubiquitin-protein ligase RAD18"/>
    <property type="match status" value="1"/>
</dbReference>
<evidence type="ECO:0000256" key="13">
    <source>
        <dbReference type="ARBA" id="ARBA00023125"/>
    </source>
</evidence>
<feature type="region of interest" description="Disordered" evidence="18">
    <location>
        <begin position="479"/>
        <end position="498"/>
    </location>
</feature>
<evidence type="ECO:0000256" key="3">
    <source>
        <dbReference type="ARBA" id="ARBA00004906"/>
    </source>
</evidence>
<keyword evidence="8 17" id="KW-0479">Metal-binding</keyword>
<dbReference type="GeneID" id="59259742"/>
<evidence type="ECO:0000313" key="20">
    <source>
        <dbReference type="EMBL" id="KAF5872314.1"/>
    </source>
</evidence>
<comment type="subunit">
    <text evidence="17">Interacts with E2 UBC2, forming a complex with ubiquitin ligase activity.</text>
</comment>
<name>A0A8H6ARS0_9HELO</name>
<dbReference type="Pfam" id="PF13923">
    <property type="entry name" value="zf-C3HC4_2"/>
    <property type="match status" value="1"/>
</dbReference>
<dbReference type="InterPro" id="IPR017907">
    <property type="entry name" value="Znf_RING_CS"/>
</dbReference>
<feature type="region of interest" description="Disordered" evidence="18">
    <location>
        <begin position="418"/>
        <end position="447"/>
    </location>
</feature>
<evidence type="ECO:0000259" key="19">
    <source>
        <dbReference type="PROSITE" id="PS50089"/>
    </source>
</evidence>
<comment type="caution">
    <text evidence="20">The sequence shown here is derived from an EMBL/GenBank/DDBJ whole genome shotgun (WGS) entry which is preliminary data.</text>
</comment>
<dbReference type="GO" id="GO:0008270">
    <property type="term" value="F:zinc ion binding"/>
    <property type="evidence" value="ECO:0007669"/>
    <property type="project" value="UniProtKB-KW"/>
</dbReference>
<feature type="domain" description="RING-type" evidence="19">
    <location>
        <begin position="64"/>
        <end position="102"/>
    </location>
</feature>
<keyword evidence="12 17" id="KW-0862">Zinc</keyword>
<feature type="region of interest" description="Disordered" evidence="18">
    <location>
        <begin position="142"/>
        <end position="184"/>
    </location>
</feature>
<evidence type="ECO:0000256" key="6">
    <source>
        <dbReference type="ARBA" id="ARBA00015551"/>
    </source>
</evidence>
<dbReference type="SMART" id="SM00184">
    <property type="entry name" value="RING"/>
    <property type="match status" value="1"/>
</dbReference>
<evidence type="ECO:0000256" key="10">
    <source>
        <dbReference type="ARBA" id="ARBA00022771"/>
    </source>
</evidence>
<dbReference type="InterPro" id="IPR001841">
    <property type="entry name" value="Znf_RING"/>
</dbReference>
<evidence type="ECO:0000256" key="15">
    <source>
        <dbReference type="ARBA" id="ARBA00023242"/>
    </source>
</evidence>
<dbReference type="Gene3D" id="3.30.40.10">
    <property type="entry name" value="Zinc/RING finger domain, C3HC4 (zinc finger)"/>
    <property type="match status" value="1"/>
</dbReference>
<dbReference type="GO" id="GO:0006301">
    <property type="term" value="P:DNA damage tolerance"/>
    <property type="evidence" value="ECO:0007669"/>
    <property type="project" value="InterPro"/>
</dbReference>
<dbReference type="GO" id="GO:0097505">
    <property type="term" value="C:Rad6-Rad18 complex"/>
    <property type="evidence" value="ECO:0007669"/>
    <property type="project" value="TreeGrafter"/>
</dbReference>
<reference evidence="20 21" key="1">
    <citation type="journal article" date="2020" name="Phytopathology">
        <title>A high-quality genome resource of Botrytis fragariae, a new and rapidly spreading fungal pathogen causing strawberry gray mold in the U.S.A.</title>
        <authorList>
            <person name="Wu Y."/>
            <person name="Saski C.A."/>
            <person name="Schnabel G."/>
            <person name="Xiao S."/>
            <person name="Hu M."/>
        </authorList>
    </citation>
    <scope>NUCLEOTIDE SEQUENCE [LARGE SCALE GENOMIC DNA]</scope>
    <source>
        <strain evidence="20 21">BVB16</strain>
    </source>
</reference>
<dbReference type="InterPro" id="IPR013083">
    <property type="entry name" value="Znf_RING/FYVE/PHD"/>
</dbReference>
<evidence type="ECO:0000256" key="14">
    <source>
        <dbReference type="ARBA" id="ARBA00023204"/>
    </source>
</evidence>
<evidence type="ECO:0000256" key="18">
    <source>
        <dbReference type="SAM" id="MobiDB-lite"/>
    </source>
</evidence>
<dbReference type="OrthoDB" id="9049620at2759"/>
<protein>
    <recommendedName>
        <fullName evidence="6 17">Postreplication repair E3 ubiquitin-protein ligase RAD18</fullName>
        <ecNumber evidence="5 17">2.3.2.27</ecNumber>
    </recommendedName>
    <alternativeName>
        <fullName evidence="17">RING-type E3 ubiquitin transferase RAD18</fullName>
    </alternativeName>
</protein>
<dbReference type="GO" id="GO:0003697">
    <property type="term" value="F:single-stranded DNA binding"/>
    <property type="evidence" value="ECO:0007669"/>
    <property type="project" value="UniProtKB-UniRule"/>
</dbReference>
<dbReference type="InterPro" id="IPR039577">
    <property type="entry name" value="Rad18"/>
</dbReference>
<dbReference type="GO" id="GO:0006281">
    <property type="term" value="P:DNA repair"/>
    <property type="evidence" value="ECO:0007669"/>
    <property type="project" value="UniProtKB-KW"/>
</dbReference>
<comment type="subcellular location">
    <subcellularLocation>
        <location evidence="2 17">Nucleus</location>
    </subcellularLocation>
</comment>
<dbReference type="AlphaFoldDB" id="A0A8H6ARS0"/>
<dbReference type="PROSITE" id="PS00518">
    <property type="entry name" value="ZF_RING_1"/>
    <property type="match status" value="1"/>
</dbReference>
<evidence type="ECO:0000256" key="8">
    <source>
        <dbReference type="ARBA" id="ARBA00022723"/>
    </source>
</evidence>
<dbReference type="RefSeq" id="XP_037191260.1">
    <property type="nucleotide sequence ID" value="XM_037336050.1"/>
</dbReference>
<keyword evidence="11 17" id="KW-0833">Ubl conjugation pathway</keyword>
<proteinExistence type="inferred from homology"/>
<evidence type="ECO:0000256" key="16">
    <source>
        <dbReference type="PROSITE-ProRule" id="PRU00175"/>
    </source>
</evidence>
<dbReference type="PANTHER" id="PTHR14134">
    <property type="entry name" value="E3 UBIQUITIN-PROTEIN LIGASE RAD18"/>
    <property type="match status" value="1"/>
</dbReference>
<keyword evidence="14 17" id="KW-0234">DNA repair</keyword>
<dbReference type="SUPFAM" id="SSF57850">
    <property type="entry name" value="RING/U-box"/>
    <property type="match status" value="1"/>
</dbReference>
<dbReference type="PROSITE" id="PS50089">
    <property type="entry name" value="ZF_RING_2"/>
    <property type="match status" value="1"/>
</dbReference>
<dbReference type="NCBIfam" id="TIGR00599">
    <property type="entry name" value="rad18"/>
    <property type="match status" value="1"/>
</dbReference>
<dbReference type="GO" id="GO:0005634">
    <property type="term" value="C:nucleus"/>
    <property type="evidence" value="ECO:0007669"/>
    <property type="project" value="UniProtKB-SubCell"/>
</dbReference>
<keyword evidence="21" id="KW-1185">Reference proteome</keyword>
<dbReference type="GO" id="GO:0061630">
    <property type="term" value="F:ubiquitin protein ligase activity"/>
    <property type="evidence" value="ECO:0007669"/>
    <property type="project" value="UniProtKB-UniRule"/>
</dbReference>
<evidence type="ECO:0000256" key="1">
    <source>
        <dbReference type="ARBA" id="ARBA00000900"/>
    </source>
</evidence>
<evidence type="ECO:0000256" key="11">
    <source>
        <dbReference type="ARBA" id="ARBA00022786"/>
    </source>
</evidence>
<keyword evidence="7 17" id="KW-0808">Transferase</keyword>
<keyword evidence="9 17" id="KW-0227">DNA damage</keyword>
<evidence type="ECO:0000256" key="17">
    <source>
        <dbReference type="RuleBase" id="RU368093"/>
    </source>
</evidence>
<evidence type="ECO:0000256" key="2">
    <source>
        <dbReference type="ARBA" id="ARBA00004123"/>
    </source>
</evidence>
<gene>
    <name evidence="20" type="ORF">Bfra_005671</name>
</gene>
<keyword evidence="10 16" id="KW-0863">Zinc-finger</keyword>
<comment type="catalytic activity">
    <reaction evidence="1 17">
        <text>S-ubiquitinyl-[E2 ubiquitin-conjugating enzyme]-L-cysteine + [acceptor protein]-L-lysine = [E2 ubiquitin-conjugating enzyme]-L-cysteine + N(6)-ubiquitinyl-[acceptor protein]-L-lysine.</text>
        <dbReference type="EC" id="2.3.2.27"/>
    </reaction>
</comment>
<sequence>MSSPSRRKNATSKAIITQKSAKTLIEEAMNIRGPRDDSFDIADSTDWLGTPLSKFADVDSLLRCQVCKDFFTTPMITSCSHTFCSLCIRRCLNNDSKCPTCRSNDQEVKLKSNAAIEDLVEAFKRARPAALELARKPMVDSIVTSPKRKRERSDLDGLDEQASKKTRASTRQATRRLESTEAAQESAIVIDEGDNDADFEPDDGLTACPVCNRRMTAKSVEAHIGRCLAESATTPQSTSILSKSSIPLSQPVRRPERLPVVNFSLIKDQALKRKLIDLGISAGGGREMMRKRLTEYTTIWNANCDAKNPRSTAQLKRDLDSWERTLGSRAPQPSALSAHIKDKDFDGQAWGEEHKNGFKDLIAQARQKIANNKPSKELEADSLASTTVLPAYSQDSPGIALNGDVGKTREDMLPEIQRERKSENHPIPLLPRASEANSPLSNGRFFSESAGLPEHVMAAPPSSQYDKSMPITHVQERQDAFAGAGAGADINKNGPMQP</sequence>
<comment type="pathway">
    <text evidence="3 17">Protein modification; protein ubiquitination.</text>
</comment>
<evidence type="ECO:0000256" key="7">
    <source>
        <dbReference type="ARBA" id="ARBA00022679"/>
    </source>
</evidence>
<dbReference type="InterPro" id="IPR004580">
    <property type="entry name" value="Rad18_fungi"/>
</dbReference>
<evidence type="ECO:0000256" key="12">
    <source>
        <dbReference type="ARBA" id="ARBA00022833"/>
    </source>
</evidence>
<keyword evidence="15 17" id="KW-0539">Nucleus</keyword>
<organism evidence="20 21">
    <name type="scientific">Botrytis fragariae</name>
    <dbReference type="NCBI Taxonomy" id="1964551"/>
    <lineage>
        <taxon>Eukaryota</taxon>
        <taxon>Fungi</taxon>
        <taxon>Dikarya</taxon>
        <taxon>Ascomycota</taxon>
        <taxon>Pezizomycotina</taxon>
        <taxon>Leotiomycetes</taxon>
        <taxon>Helotiales</taxon>
        <taxon>Sclerotiniaceae</taxon>
        <taxon>Botrytis</taxon>
    </lineage>
</organism>
<dbReference type="GO" id="GO:0006513">
    <property type="term" value="P:protein monoubiquitination"/>
    <property type="evidence" value="ECO:0007669"/>
    <property type="project" value="InterPro"/>
</dbReference>
<dbReference type="EMBL" id="JABFCT010000010">
    <property type="protein sequence ID" value="KAF5872314.1"/>
    <property type="molecule type" value="Genomic_DNA"/>
</dbReference>
<comment type="function">
    <text evidence="17">E3 RING-finger protein, member of the UBC2/RAD6 epistasis group. Associates to the E2 ubiquitin conjugating enzyme UBC2/RAD6 to form the UBC2-RAD18 ubiquitin ligase complex involved in postreplicative repair (PRR) of damaged DNA.</text>
</comment>
<evidence type="ECO:0000256" key="4">
    <source>
        <dbReference type="ARBA" id="ARBA00009506"/>
    </source>
</evidence>
<accession>A0A8H6ARS0</accession>
<dbReference type="EC" id="2.3.2.27" evidence="5 17"/>
<dbReference type="UniPathway" id="UPA00143"/>
<evidence type="ECO:0000313" key="21">
    <source>
        <dbReference type="Proteomes" id="UP000531561"/>
    </source>
</evidence>
<evidence type="ECO:0000256" key="9">
    <source>
        <dbReference type="ARBA" id="ARBA00022763"/>
    </source>
</evidence>
<dbReference type="Proteomes" id="UP000531561">
    <property type="component" value="Unassembled WGS sequence"/>
</dbReference>
<evidence type="ECO:0000256" key="5">
    <source>
        <dbReference type="ARBA" id="ARBA00012483"/>
    </source>
</evidence>